<keyword evidence="4 10" id="KW-0489">Methyltransferase</keyword>
<name>A0ABQ8GQZ2_9PEZI</name>
<reference evidence="12 13" key="1">
    <citation type="journal article" date="2021" name="Nat. Commun.">
        <title>Genetic determinants of endophytism in the Arabidopsis root mycobiome.</title>
        <authorList>
            <person name="Mesny F."/>
            <person name="Miyauchi S."/>
            <person name="Thiergart T."/>
            <person name="Pickel B."/>
            <person name="Atanasova L."/>
            <person name="Karlsson M."/>
            <person name="Huettel B."/>
            <person name="Barry K.W."/>
            <person name="Haridas S."/>
            <person name="Chen C."/>
            <person name="Bauer D."/>
            <person name="Andreopoulos W."/>
            <person name="Pangilinan J."/>
            <person name="LaButti K."/>
            <person name="Riley R."/>
            <person name="Lipzen A."/>
            <person name="Clum A."/>
            <person name="Drula E."/>
            <person name="Henrissat B."/>
            <person name="Kohler A."/>
            <person name="Grigoriev I.V."/>
            <person name="Martin F.M."/>
            <person name="Hacquard S."/>
        </authorList>
    </citation>
    <scope>NUCLEOTIDE SEQUENCE [LARGE SCALE GENOMIC DNA]</scope>
    <source>
        <strain evidence="12 13">MPI-SDFR-AT-0080</strain>
    </source>
</reference>
<evidence type="ECO:0000256" key="9">
    <source>
        <dbReference type="ARBA" id="ARBA00023136"/>
    </source>
</evidence>
<accession>A0ABQ8GQZ2</accession>
<feature type="compositionally biased region" description="Low complexity" evidence="11">
    <location>
        <begin position="1"/>
        <end position="18"/>
    </location>
</feature>
<evidence type="ECO:0000256" key="3">
    <source>
        <dbReference type="ARBA" id="ARBA00012151"/>
    </source>
</evidence>
<comment type="similarity">
    <text evidence="2 10">Belongs to the class VI-like SAM-binding methyltransferase superfamily. Isoprenylcysteine carboxyl methyltransferase family.</text>
</comment>
<sequence length="312" mass="34866">MSATPNGAANGSAARSANTSPHNADPDPPISWPVNRPESRGEWTPEVDHEIRLRDLKDVRTPTTSQNSHRPGFPVSDRELLPGQPRSLSGIGFRSFALGQALGLSLAAALYLNAVSHNPVWRAPFFVTVLALFHFLEFWTTARYNTPSAKTASFLFSNGKEYQMAHSAAMLEHLVTRYFFADWHSKVTTAGLTTVLGIALIALGQTVRSVAMAQAGTNFNHMVQSKKNSGHELVTDGIYAWLRHPSYFGFFWWGLGTQLMLGNAVCFAIYAAVLWRFFSHRIMHEEKFLINFFGDEYRKYRARTTVAIPFIP</sequence>
<comment type="catalytic activity">
    <reaction evidence="10">
        <text>[protein]-C-terminal S-[(2E,6E)-farnesyl]-L-cysteine + S-adenosyl-L-methionine = [protein]-C-terminal S-[(2E,6E)-farnesyl]-L-cysteine methyl ester + S-adenosyl-L-homocysteine</text>
        <dbReference type="Rhea" id="RHEA:21672"/>
        <dbReference type="Rhea" id="RHEA-COMP:12125"/>
        <dbReference type="Rhea" id="RHEA-COMP:12126"/>
        <dbReference type="ChEBI" id="CHEBI:57856"/>
        <dbReference type="ChEBI" id="CHEBI:59789"/>
        <dbReference type="ChEBI" id="CHEBI:90510"/>
        <dbReference type="ChEBI" id="CHEBI:90511"/>
        <dbReference type="EC" id="2.1.1.100"/>
    </reaction>
</comment>
<dbReference type="PROSITE" id="PS51564">
    <property type="entry name" value="SAM_ICMT"/>
    <property type="match status" value="1"/>
</dbReference>
<gene>
    <name evidence="12" type="ORF">B0J12DRAFT_280917</name>
</gene>
<evidence type="ECO:0000256" key="10">
    <source>
        <dbReference type="RuleBase" id="RU362022"/>
    </source>
</evidence>
<dbReference type="Proteomes" id="UP000774617">
    <property type="component" value="Unassembled WGS sequence"/>
</dbReference>
<evidence type="ECO:0000256" key="8">
    <source>
        <dbReference type="ARBA" id="ARBA00022989"/>
    </source>
</evidence>
<comment type="subcellular location">
    <subcellularLocation>
        <location evidence="10">Endoplasmic reticulum membrane</location>
        <topology evidence="10">Multi-pass membrane protein</topology>
    </subcellularLocation>
    <subcellularLocation>
        <location evidence="1">Membrane</location>
        <topology evidence="1">Multi-pass membrane protein</topology>
    </subcellularLocation>
</comment>
<feature type="region of interest" description="Disordered" evidence="11">
    <location>
        <begin position="1"/>
        <end position="79"/>
    </location>
</feature>
<evidence type="ECO:0000256" key="4">
    <source>
        <dbReference type="ARBA" id="ARBA00022603"/>
    </source>
</evidence>
<proteinExistence type="inferred from homology"/>
<dbReference type="PANTHER" id="PTHR12714">
    <property type="entry name" value="PROTEIN-S ISOPRENYLCYSTEINE O-METHYLTRANSFERASE"/>
    <property type="match status" value="1"/>
</dbReference>
<dbReference type="Gene3D" id="1.20.120.1630">
    <property type="match status" value="1"/>
</dbReference>
<evidence type="ECO:0000313" key="12">
    <source>
        <dbReference type="EMBL" id="KAH7061088.1"/>
    </source>
</evidence>
<evidence type="ECO:0000313" key="13">
    <source>
        <dbReference type="Proteomes" id="UP000774617"/>
    </source>
</evidence>
<keyword evidence="5" id="KW-0808">Transferase</keyword>
<keyword evidence="10" id="KW-0256">Endoplasmic reticulum</keyword>
<feature type="transmembrane region" description="Helical" evidence="10">
    <location>
        <begin position="96"/>
        <end position="114"/>
    </location>
</feature>
<feature type="transmembrane region" description="Helical" evidence="10">
    <location>
        <begin position="250"/>
        <end position="278"/>
    </location>
</feature>
<keyword evidence="6 10" id="KW-0949">S-adenosyl-L-methionine</keyword>
<keyword evidence="9 10" id="KW-0472">Membrane</keyword>
<feature type="transmembrane region" description="Helical" evidence="10">
    <location>
        <begin position="120"/>
        <end position="140"/>
    </location>
</feature>
<dbReference type="InterPro" id="IPR007269">
    <property type="entry name" value="ICMT_MeTrfase"/>
</dbReference>
<evidence type="ECO:0000256" key="5">
    <source>
        <dbReference type="ARBA" id="ARBA00022679"/>
    </source>
</evidence>
<organism evidence="12 13">
    <name type="scientific">Macrophomina phaseolina</name>
    <dbReference type="NCBI Taxonomy" id="35725"/>
    <lineage>
        <taxon>Eukaryota</taxon>
        <taxon>Fungi</taxon>
        <taxon>Dikarya</taxon>
        <taxon>Ascomycota</taxon>
        <taxon>Pezizomycotina</taxon>
        <taxon>Dothideomycetes</taxon>
        <taxon>Dothideomycetes incertae sedis</taxon>
        <taxon>Botryosphaeriales</taxon>
        <taxon>Botryosphaeriaceae</taxon>
        <taxon>Macrophomina</taxon>
    </lineage>
</organism>
<dbReference type="PANTHER" id="PTHR12714:SF9">
    <property type="entry name" value="PROTEIN-S-ISOPRENYLCYSTEINE O-METHYLTRANSFERASE"/>
    <property type="match status" value="1"/>
</dbReference>
<evidence type="ECO:0000256" key="2">
    <source>
        <dbReference type="ARBA" id="ARBA00009140"/>
    </source>
</evidence>
<protein>
    <recommendedName>
        <fullName evidence="3 10">Protein-S-isoprenylcysteine O-methyltransferase</fullName>
        <ecNumber evidence="3 10">2.1.1.100</ecNumber>
    </recommendedName>
</protein>
<evidence type="ECO:0000256" key="6">
    <source>
        <dbReference type="ARBA" id="ARBA00022691"/>
    </source>
</evidence>
<evidence type="ECO:0000256" key="11">
    <source>
        <dbReference type="SAM" id="MobiDB-lite"/>
    </source>
</evidence>
<comment type="caution">
    <text evidence="12">The sequence shown here is derived from an EMBL/GenBank/DDBJ whole genome shotgun (WGS) entry which is preliminary data.</text>
</comment>
<keyword evidence="7 10" id="KW-0812">Transmembrane</keyword>
<keyword evidence="8 10" id="KW-1133">Transmembrane helix</keyword>
<feature type="transmembrane region" description="Helical" evidence="10">
    <location>
        <begin position="187"/>
        <end position="207"/>
    </location>
</feature>
<keyword evidence="13" id="KW-1185">Reference proteome</keyword>
<evidence type="ECO:0000256" key="7">
    <source>
        <dbReference type="ARBA" id="ARBA00022692"/>
    </source>
</evidence>
<dbReference type="EC" id="2.1.1.100" evidence="3 10"/>
<dbReference type="Pfam" id="PF04140">
    <property type="entry name" value="ICMT"/>
    <property type="match status" value="1"/>
</dbReference>
<feature type="compositionally biased region" description="Basic and acidic residues" evidence="11">
    <location>
        <begin position="37"/>
        <end position="60"/>
    </location>
</feature>
<dbReference type="EMBL" id="JAGTJR010000004">
    <property type="protein sequence ID" value="KAH7061088.1"/>
    <property type="molecule type" value="Genomic_DNA"/>
</dbReference>
<dbReference type="InterPro" id="IPR025770">
    <property type="entry name" value="PPMT_MeTrfase"/>
</dbReference>
<evidence type="ECO:0000256" key="1">
    <source>
        <dbReference type="ARBA" id="ARBA00004141"/>
    </source>
</evidence>